<reference evidence="12 14" key="1">
    <citation type="journal article" date="2013" name="Genome Biol.">
        <title>Draft genome of the mountain pine beetle, Dendroctonus ponderosae Hopkins, a major forest pest.</title>
        <authorList>
            <person name="Keeling C.I."/>
            <person name="Yuen M.M."/>
            <person name="Liao N.Y."/>
            <person name="Docking T.R."/>
            <person name="Chan S.K."/>
            <person name="Taylor G.A."/>
            <person name="Palmquist D.L."/>
            <person name="Jackman S.D."/>
            <person name="Nguyen A."/>
            <person name="Li M."/>
            <person name="Henderson H."/>
            <person name="Janes J.K."/>
            <person name="Zhao Y."/>
            <person name="Pandoh P."/>
            <person name="Moore R."/>
            <person name="Sperling F.A."/>
            <person name="Huber D.P."/>
            <person name="Birol I."/>
            <person name="Jones S.J."/>
            <person name="Bohlmann J."/>
        </authorList>
    </citation>
    <scope>NUCLEOTIDE SEQUENCE</scope>
</reference>
<proteinExistence type="inferred from homology"/>
<organism evidence="12">
    <name type="scientific">Dendroctonus ponderosae</name>
    <name type="common">Mountain pine beetle</name>
    <dbReference type="NCBI Taxonomy" id="77166"/>
    <lineage>
        <taxon>Eukaryota</taxon>
        <taxon>Metazoa</taxon>
        <taxon>Ecdysozoa</taxon>
        <taxon>Arthropoda</taxon>
        <taxon>Hexapoda</taxon>
        <taxon>Insecta</taxon>
        <taxon>Pterygota</taxon>
        <taxon>Neoptera</taxon>
        <taxon>Endopterygota</taxon>
        <taxon>Coleoptera</taxon>
        <taxon>Polyphaga</taxon>
        <taxon>Cucujiformia</taxon>
        <taxon>Curculionidae</taxon>
        <taxon>Scolytinae</taxon>
        <taxon>Dendroctonus</taxon>
    </lineage>
</organism>
<dbReference type="InterPro" id="IPR052288">
    <property type="entry name" value="GH45_Enzymes"/>
</dbReference>
<keyword evidence="10" id="KW-0732">Signal</keyword>
<feature type="non-terminal residue" evidence="12">
    <location>
        <position position="1"/>
    </location>
</feature>
<evidence type="ECO:0000313" key="13">
    <source>
        <dbReference type="EnsemblMetazoa" id="XP_019772608.1"/>
    </source>
</evidence>
<evidence type="ECO:0000256" key="1">
    <source>
        <dbReference type="ARBA" id="ARBA00000966"/>
    </source>
</evidence>
<sequence length="236" mass="25351">MNPAVVIILALTAFANGEPEIVPVPNGVSGSGITTRYWDCCKPSCAWQENLGESGKTVPVRSCAKDGLTTIDIEQETGCYLNSSSASYMCVDQTPWVYNETVSYGFVAASFKGGDDNSKCCSCLLLKFQGEILGKQLIAQITNTGGPLSQNHFDIAIPGGGVGPATFGCWNEFDSPLGGWGEEFGGVSSLEECDELPEILQPGCQWRFNWLGEDNPDVEFEEIYCPEELNAITGCS</sequence>
<dbReference type="PANTHER" id="PTHR39730:SF1">
    <property type="entry name" value="ENDOGLUCANASE 1"/>
    <property type="match status" value="1"/>
</dbReference>
<dbReference type="KEGG" id="dpa:109546188"/>
<dbReference type="InterPro" id="IPR000334">
    <property type="entry name" value="Glyco_hydro_45"/>
</dbReference>
<dbReference type="PANTHER" id="PTHR39730">
    <property type="entry name" value="ENDOGLUCANASE 1"/>
    <property type="match status" value="1"/>
</dbReference>
<keyword evidence="6" id="KW-0119">Carbohydrate metabolism</keyword>
<keyword evidence="7" id="KW-0326">Glycosidase</keyword>
<dbReference type="EnsemblMetazoa" id="XM_019917049.1">
    <property type="protein sequence ID" value="XP_019772608.1"/>
    <property type="gene ID" value="LOC109546188"/>
</dbReference>
<dbReference type="SUPFAM" id="SSF50685">
    <property type="entry name" value="Barwin-like endoglucanases"/>
    <property type="match status" value="1"/>
</dbReference>
<feature type="domain" description="Glycosyl hydrolases family 45 active site" evidence="11">
    <location>
        <begin position="34"/>
        <end position="45"/>
    </location>
</feature>
<dbReference type="OrthoDB" id="10035502at2759"/>
<dbReference type="GO" id="GO:0008810">
    <property type="term" value="F:cellulase activity"/>
    <property type="evidence" value="ECO:0007669"/>
    <property type="project" value="UniProtKB-EC"/>
</dbReference>
<dbReference type="EMBL" id="KB739995">
    <property type="protein sequence ID" value="ENN82048.1"/>
    <property type="molecule type" value="Genomic_DNA"/>
</dbReference>
<feature type="chain" id="PRO_5010971860" description="Cellulase" evidence="10">
    <location>
        <begin position="18"/>
        <end position="236"/>
    </location>
</feature>
<dbReference type="HOGENOM" id="CLU_045022_2_0_1"/>
<evidence type="ECO:0000256" key="7">
    <source>
        <dbReference type="ARBA" id="ARBA00023295"/>
    </source>
</evidence>
<dbReference type="Proteomes" id="UP000019118">
    <property type="component" value="Unassembled WGS sequence"/>
</dbReference>
<keyword evidence="14" id="KW-1185">Reference proteome</keyword>
<gene>
    <name evidence="13" type="primary">109546188</name>
    <name evidence="12" type="ORF">YQE_01623</name>
</gene>
<dbReference type="PROSITE" id="PS01140">
    <property type="entry name" value="GLYCOSYL_HYDROL_F45"/>
    <property type="match status" value="1"/>
</dbReference>
<evidence type="ECO:0000313" key="14">
    <source>
        <dbReference type="Proteomes" id="UP000019118"/>
    </source>
</evidence>
<evidence type="ECO:0000259" key="11">
    <source>
        <dbReference type="PROSITE" id="PS01140"/>
    </source>
</evidence>
<keyword evidence="5" id="KW-0136">Cellulose degradation</keyword>
<reference evidence="13" key="2">
    <citation type="submission" date="2024-08" db="UniProtKB">
        <authorList>
            <consortium name="EnsemblMetazoa"/>
        </authorList>
    </citation>
    <scope>IDENTIFICATION</scope>
</reference>
<evidence type="ECO:0000256" key="8">
    <source>
        <dbReference type="ARBA" id="ARBA00023326"/>
    </source>
</evidence>
<comment type="catalytic activity">
    <reaction evidence="1 9">
        <text>Endohydrolysis of (1-&gt;4)-beta-D-glucosidic linkages in cellulose, lichenin and cereal beta-D-glucans.</text>
        <dbReference type="EC" id="3.2.1.4"/>
    </reaction>
</comment>
<protein>
    <recommendedName>
        <fullName evidence="3 9">Cellulase</fullName>
        <ecNumber evidence="3 9">3.2.1.4</ecNumber>
    </recommendedName>
</protein>
<evidence type="ECO:0000256" key="5">
    <source>
        <dbReference type="ARBA" id="ARBA00023001"/>
    </source>
</evidence>
<comment type="similarity">
    <text evidence="2">Belongs to the glycosyl hydrolase 45 (cellulase K) family.</text>
</comment>
<feature type="active site" description="Nucleophile" evidence="9">
    <location>
        <position position="39"/>
    </location>
</feature>
<dbReference type="EC" id="3.2.1.4" evidence="3 9"/>
<dbReference type="GO" id="GO:0030245">
    <property type="term" value="P:cellulose catabolic process"/>
    <property type="evidence" value="ECO:0007669"/>
    <property type="project" value="UniProtKB-KW"/>
</dbReference>
<evidence type="ECO:0000256" key="2">
    <source>
        <dbReference type="ARBA" id="ARBA00007793"/>
    </source>
</evidence>
<evidence type="ECO:0000313" key="12">
    <source>
        <dbReference type="EMBL" id="ENN82048.1"/>
    </source>
</evidence>
<evidence type="ECO:0000256" key="9">
    <source>
        <dbReference type="PROSITE-ProRule" id="PRU10069"/>
    </source>
</evidence>
<feature type="signal peptide" evidence="10">
    <location>
        <begin position="1"/>
        <end position="17"/>
    </location>
</feature>
<dbReference type="InterPro" id="IPR036908">
    <property type="entry name" value="RlpA-like_sf"/>
</dbReference>
<name>N6TVI3_DENPD</name>
<accession>N6TVI3</accession>
<evidence type="ECO:0000256" key="4">
    <source>
        <dbReference type="ARBA" id="ARBA00022801"/>
    </source>
</evidence>
<evidence type="ECO:0000256" key="10">
    <source>
        <dbReference type="SAM" id="SignalP"/>
    </source>
</evidence>
<dbReference type="AlphaFoldDB" id="N6TVI3"/>
<evidence type="ECO:0000256" key="3">
    <source>
        <dbReference type="ARBA" id="ARBA00012601"/>
    </source>
</evidence>
<keyword evidence="8" id="KW-0624">Polysaccharide degradation</keyword>
<keyword evidence="4" id="KW-0378">Hydrolase</keyword>
<dbReference type="Pfam" id="PF02015">
    <property type="entry name" value="Glyco_hydro_45"/>
    <property type="match status" value="1"/>
</dbReference>
<dbReference type="Gene3D" id="2.40.40.10">
    <property type="entry name" value="RlpA-like domain"/>
    <property type="match status" value="1"/>
</dbReference>
<evidence type="ECO:0000256" key="6">
    <source>
        <dbReference type="ARBA" id="ARBA00023277"/>
    </source>
</evidence>